<dbReference type="Proteomes" id="UP000553632">
    <property type="component" value="Unassembled WGS sequence"/>
</dbReference>
<feature type="non-terminal residue" evidence="2">
    <location>
        <position position="1"/>
    </location>
</feature>
<organism evidence="2 3">
    <name type="scientific">Perkinsus olseni</name>
    <name type="common">Perkinsus atlanticus</name>
    <dbReference type="NCBI Taxonomy" id="32597"/>
    <lineage>
        <taxon>Eukaryota</taxon>
        <taxon>Sar</taxon>
        <taxon>Alveolata</taxon>
        <taxon>Perkinsozoa</taxon>
        <taxon>Perkinsea</taxon>
        <taxon>Perkinsida</taxon>
        <taxon>Perkinsidae</taxon>
        <taxon>Perkinsus</taxon>
    </lineage>
</organism>
<accession>A0A7J6UP92</accession>
<sequence>VAPDSPLTRTPSKGIPASLPDSASSPRRGTPAAKRSSPRRKRKTIGSTTQEGEDDQRMAKRKRSGKAVAADIITTEASDAVDTGVGTSSTQAVTDHNCSSGSNSGTAELPHGGQSSD</sequence>
<proteinExistence type="predicted"/>
<name>A0A7J6UP92_PEROL</name>
<reference evidence="2 3" key="1">
    <citation type="submission" date="2020-04" db="EMBL/GenBank/DDBJ databases">
        <title>Perkinsus olseni comparative genomics.</title>
        <authorList>
            <person name="Bogema D.R."/>
        </authorList>
    </citation>
    <scope>NUCLEOTIDE SEQUENCE [LARGE SCALE GENOMIC DNA]</scope>
    <source>
        <strain evidence="2 3">ATCC PRA-207</strain>
    </source>
</reference>
<protein>
    <submittedName>
        <fullName evidence="2">Uncharacterized protein</fullName>
    </submittedName>
</protein>
<gene>
    <name evidence="2" type="ORF">FOZ63_024510</name>
</gene>
<dbReference type="AlphaFoldDB" id="A0A7J6UP92"/>
<evidence type="ECO:0000256" key="1">
    <source>
        <dbReference type="SAM" id="MobiDB-lite"/>
    </source>
</evidence>
<evidence type="ECO:0000313" key="3">
    <source>
        <dbReference type="Proteomes" id="UP000553632"/>
    </source>
</evidence>
<feature type="compositionally biased region" description="Polar residues" evidence="1">
    <location>
        <begin position="85"/>
        <end position="106"/>
    </location>
</feature>
<dbReference type="EMBL" id="JABANO010000606">
    <property type="protein sequence ID" value="KAF4759085.1"/>
    <property type="molecule type" value="Genomic_DNA"/>
</dbReference>
<keyword evidence="3" id="KW-1185">Reference proteome</keyword>
<feature type="region of interest" description="Disordered" evidence="1">
    <location>
        <begin position="1"/>
        <end position="117"/>
    </location>
</feature>
<evidence type="ECO:0000313" key="2">
    <source>
        <dbReference type="EMBL" id="KAF4759085.1"/>
    </source>
</evidence>
<comment type="caution">
    <text evidence="2">The sequence shown here is derived from an EMBL/GenBank/DDBJ whole genome shotgun (WGS) entry which is preliminary data.</text>
</comment>
<feature type="non-terminal residue" evidence="2">
    <location>
        <position position="117"/>
    </location>
</feature>